<feature type="region of interest" description="Disordered" evidence="7">
    <location>
        <begin position="104"/>
        <end position="139"/>
    </location>
</feature>
<keyword evidence="10" id="KW-1185">Reference proteome</keyword>
<dbReference type="EMBL" id="OZ021743">
    <property type="protein sequence ID" value="CAK9328975.1"/>
    <property type="molecule type" value="Genomic_DNA"/>
</dbReference>
<evidence type="ECO:0000259" key="8">
    <source>
        <dbReference type="PROSITE" id="PS51795"/>
    </source>
</evidence>
<gene>
    <name evidence="9" type="ORF">CITCOLO1_LOCUS21410</name>
</gene>
<evidence type="ECO:0000313" key="10">
    <source>
        <dbReference type="Proteomes" id="UP001642487"/>
    </source>
</evidence>
<dbReference type="Pfam" id="PF04570">
    <property type="entry name" value="zf-FLZ"/>
    <property type="match status" value="1"/>
</dbReference>
<reference evidence="9 10" key="1">
    <citation type="submission" date="2024-03" db="EMBL/GenBank/DDBJ databases">
        <authorList>
            <person name="Gkanogiannis A."/>
            <person name="Becerra Lopez-Lavalle L."/>
        </authorList>
    </citation>
    <scope>NUCLEOTIDE SEQUENCE [LARGE SCALE GENOMIC DNA]</scope>
</reference>
<name>A0ABP0ZAZ5_9ROSI</name>
<keyword evidence="5" id="KW-0862">Zinc</keyword>
<proteinExistence type="inferred from homology"/>
<dbReference type="PANTHER" id="PTHR33059:SF84">
    <property type="entry name" value="FCS-LIKE ZINC FINGER 15"/>
    <property type="match status" value="1"/>
</dbReference>
<evidence type="ECO:0000256" key="3">
    <source>
        <dbReference type="ARBA" id="ARBA00022490"/>
    </source>
</evidence>
<dbReference type="InterPro" id="IPR007650">
    <property type="entry name" value="Zf-FLZ_dom"/>
</dbReference>
<feature type="compositionally biased region" description="Low complexity" evidence="7">
    <location>
        <begin position="111"/>
        <end position="120"/>
    </location>
</feature>
<evidence type="ECO:0000256" key="1">
    <source>
        <dbReference type="ARBA" id="ARBA00004496"/>
    </source>
</evidence>
<accession>A0ABP0ZAZ5</accession>
<dbReference type="PROSITE" id="PS51795">
    <property type="entry name" value="ZF_FLZ"/>
    <property type="match status" value="1"/>
</dbReference>
<comment type="subcellular location">
    <subcellularLocation>
        <location evidence="1">Cytoplasm</location>
    </subcellularLocation>
</comment>
<evidence type="ECO:0000256" key="4">
    <source>
        <dbReference type="ARBA" id="ARBA00022723"/>
    </source>
</evidence>
<keyword evidence="5" id="KW-0863">Zinc-finger</keyword>
<evidence type="ECO:0000256" key="2">
    <source>
        <dbReference type="ARBA" id="ARBA00009374"/>
    </source>
</evidence>
<dbReference type="Proteomes" id="UP001642487">
    <property type="component" value="Chromosome 9"/>
</dbReference>
<feature type="zinc finger region" description="FLZ-type" evidence="6">
    <location>
        <begin position="56"/>
        <end position="100"/>
    </location>
</feature>
<keyword evidence="4" id="KW-0479">Metal-binding</keyword>
<evidence type="ECO:0000256" key="7">
    <source>
        <dbReference type="SAM" id="MobiDB-lite"/>
    </source>
</evidence>
<feature type="domain" description="FLZ-type" evidence="8">
    <location>
        <begin position="56"/>
        <end position="100"/>
    </location>
</feature>
<evidence type="ECO:0000313" key="9">
    <source>
        <dbReference type="EMBL" id="CAK9328975.1"/>
    </source>
</evidence>
<organism evidence="9 10">
    <name type="scientific">Citrullus colocynthis</name>
    <name type="common">colocynth</name>
    <dbReference type="NCBI Taxonomy" id="252529"/>
    <lineage>
        <taxon>Eukaryota</taxon>
        <taxon>Viridiplantae</taxon>
        <taxon>Streptophyta</taxon>
        <taxon>Embryophyta</taxon>
        <taxon>Tracheophyta</taxon>
        <taxon>Spermatophyta</taxon>
        <taxon>Magnoliopsida</taxon>
        <taxon>eudicotyledons</taxon>
        <taxon>Gunneridae</taxon>
        <taxon>Pentapetalae</taxon>
        <taxon>rosids</taxon>
        <taxon>fabids</taxon>
        <taxon>Cucurbitales</taxon>
        <taxon>Cucurbitaceae</taxon>
        <taxon>Benincaseae</taxon>
        <taxon>Citrullus</taxon>
    </lineage>
</organism>
<comment type="similarity">
    <text evidence="2">Belongs to the FLZ family.</text>
</comment>
<evidence type="ECO:0000256" key="5">
    <source>
        <dbReference type="ARBA" id="ARBA00022771"/>
    </source>
</evidence>
<evidence type="ECO:0000256" key="6">
    <source>
        <dbReference type="PROSITE-ProRule" id="PRU01131"/>
    </source>
</evidence>
<dbReference type="PANTHER" id="PTHR33059">
    <property type="entry name" value="FCS-LIKE ZINC FINGER 5"/>
    <property type="match status" value="1"/>
</dbReference>
<protein>
    <recommendedName>
        <fullName evidence="8">FLZ-type domain-containing protein</fullName>
    </recommendedName>
</protein>
<sequence>MVGLSVILESNQGDFCKNSSQVISKSSVVLMNNLSTSSSSSSSSKNKHSFLQTPSFRLDYCFLCKQKLLPGNDIYMYKGDRGFCSVECRCRQIFMDEEENVMKDHCRKTASSSTSSSSSSMAANRKTTRNRRGQFATPY</sequence>
<keyword evidence="3" id="KW-0963">Cytoplasm</keyword>